<keyword evidence="2" id="KW-1185">Reference proteome</keyword>
<dbReference type="EMBL" id="AUZM01000008">
    <property type="protein sequence ID" value="ERT08685.1"/>
    <property type="molecule type" value="Genomic_DNA"/>
</dbReference>
<reference evidence="1 2" key="1">
    <citation type="journal article" date="2013" name="Front. Microbiol.">
        <title>Comparative genomic analyses of the cyanobacterium, Lyngbya aestuarii BL J, a powerful hydrogen producer.</title>
        <authorList>
            <person name="Kothari A."/>
            <person name="Vaughn M."/>
            <person name="Garcia-Pichel F."/>
        </authorList>
    </citation>
    <scope>NUCLEOTIDE SEQUENCE [LARGE SCALE GENOMIC DNA]</scope>
    <source>
        <strain evidence="1 2">BL J</strain>
    </source>
</reference>
<sequence>MRNWESLKQRYLQDDLPIRLGNLASNLARIKSQSLFEVNYGLVENLLIESKFFIEWTAAEAEVEIAAELVQLQIQLSQWESRLSQLWTDIDERQKLSEASGLWSDKVLDWSGLLA</sequence>
<comment type="caution">
    <text evidence="1">The sequence shown here is derived from an EMBL/GenBank/DDBJ whole genome shotgun (WGS) entry which is preliminary data.</text>
</comment>
<dbReference type="AlphaFoldDB" id="U7QNI4"/>
<dbReference type="Proteomes" id="UP000017127">
    <property type="component" value="Unassembled WGS sequence"/>
</dbReference>
<evidence type="ECO:0000313" key="1">
    <source>
        <dbReference type="EMBL" id="ERT08685.1"/>
    </source>
</evidence>
<accession>U7QNI4</accession>
<dbReference type="RefSeq" id="WP_023065031.1">
    <property type="nucleotide sequence ID" value="NZ_AUZM01000008.1"/>
</dbReference>
<protein>
    <submittedName>
        <fullName evidence="1">Uncharacterized protein</fullName>
    </submittedName>
</protein>
<proteinExistence type="predicted"/>
<organism evidence="1 2">
    <name type="scientific">Lyngbya aestuarii BL J</name>
    <dbReference type="NCBI Taxonomy" id="1348334"/>
    <lineage>
        <taxon>Bacteria</taxon>
        <taxon>Bacillati</taxon>
        <taxon>Cyanobacteriota</taxon>
        <taxon>Cyanophyceae</taxon>
        <taxon>Oscillatoriophycideae</taxon>
        <taxon>Oscillatoriales</taxon>
        <taxon>Microcoleaceae</taxon>
        <taxon>Lyngbya</taxon>
    </lineage>
</organism>
<evidence type="ECO:0000313" key="2">
    <source>
        <dbReference type="Proteomes" id="UP000017127"/>
    </source>
</evidence>
<gene>
    <name evidence="1" type="ORF">M595_1210</name>
</gene>
<name>U7QNI4_9CYAN</name>
<dbReference type="OrthoDB" id="461843at2"/>